<dbReference type="eggNOG" id="arCOG02197">
    <property type="taxonomic scope" value="Archaea"/>
</dbReference>
<gene>
    <name evidence="2" type="ORF">Asulf_01012</name>
</gene>
<name>N0BKJ9_9EURY</name>
<evidence type="ECO:0008006" key="4">
    <source>
        <dbReference type="Google" id="ProtNLM"/>
    </source>
</evidence>
<dbReference type="EMBL" id="CP005290">
    <property type="protein sequence ID" value="AGK61016.1"/>
    <property type="molecule type" value="Genomic_DNA"/>
</dbReference>
<dbReference type="PIRSF" id="PIRSF022062">
    <property type="entry name" value="UCP022062"/>
    <property type="match status" value="1"/>
</dbReference>
<dbReference type="AlphaFoldDB" id="N0BKJ9"/>
<evidence type="ECO:0000256" key="1">
    <source>
        <dbReference type="ARBA" id="ARBA00005546"/>
    </source>
</evidence>
<evidence type="ECO:0000313" key="3">
    <source>
        <dbReference type="Proteomes" id="UP000013307"/>
    </source>
</evidence>
<dbReference type="KEGG" id="ast:Asulf_01012"/>
<organism evidence="2 3">
    <name type="scientific">Archaeoglobus sulfaticallidus PM70-1</name>
    <dbReference type="NCBI Taxonomy" id="387631"/>
    <lineage>
        <taxon>Archaea</taxon>
        <taxon>Methanobacteriati</taxon>
        <taxon>Methanobacteriota</taxon>
        <taxon>Archaeoglobi</taxon>
        <taxon>Archaeoglobales</taxon>
        <taxon>Archaeoglobaceae</taxon>
        <taxon>Archaeoglobus</taxon>
    </lineage>
</organism>
<protein>
    <recommendedName>
        <fullName evidence="4">Kinase binding protein CGI-121</fullName>
    </recommendedName>
</protein>
<dbReference type="Proteomes" id="UP000013307">
    <property type="component" value="Chromosome"/>
</dbReference>
<dbReference type="STRING" id="387631.Asulf_01012"/>
<dbReference type="SUPFAM" id="SSF143870">
    <property type="entry name" value="PF0523-like"/>
    <property type="match status" value="1"/>
</dbReference>
<keyword evidence="3" id="KW-1185">Reference proteome</keyword>
<accession>N0BKJ9</accession>
<dbReference type="HOGENOM" id="CLU_103619_1_1_2"/>
<reference evidence="2 3" key="1">
    <citation type="journal article" date="2013" name="Genome Announc.">
        <title>Complete Genome Sequence of the Thermophilic and Facultatively Chemolithoautotrophic Sulfate Reducer Archaeoglobus sulfaticallidus Strain PM70-1T.</title>
        <authorList>
            <person name="Stokke R."/>
            <person name="Hocking W.P."/>
            <person name="Steinsbu B.O."/>
            <person name="Steen I.H."/>
        </authorList>
    </citation>
    <scope>NUCLEOTIDE SEQUENCE [LARGE SCALE GENOMIC DNA]</scope>
    <source>
        <strain evidence="2">PM70-1</strain>
    </source>
</reference>
<dbReference type="NCBIfam" id="NF011465">
    <property type="entry name" value="PRK14886.1-1"/>
    <property type="match status" value="1"/>
</dbReference>
<dbReference type="InterPro" id="IPR016799">
    <property type="entry name" value="UCP022062"/>
</dbReference>
<dbReference type="InterPro" id="IPR013926">
    <property type="entry name" value="CGI121/TPRKB"/>
</dbReference>
<dbReference type="InterPro" id="IPR036504">
    <property type="entry name" value="CGI121/TPRKB_sf"/>
</dbReference>
<comment type="similarity">
    <text evidence="1">Belongs to the CGI121/TPRKB family.</text>
</comment>
<evidence type="ECO:0000313" key="2">
    <source>
        <dbReference type="EMBL" id="AGK61016.1"/>
    </source>
</evidence>
<proteinExistence type="inferred from homology"/>
<dbReference type="Pfam" id="PF08617">
    <property type="entry name" value="CGI-121"/>
    <property type="match status" value="1"/>
</dbReference>
<dbReference type="Gene3D" id="3.30.2380.10">
    <property type="entry name" value="CGI121/TPRKB"/>
    <property type="match status" value="1"/>
</dbReference>
<sequence length="165" mass="19322">MVAYKIFCGVVGCEVEDFFNFFKERGLDVSAINAKYVLNREILDFAVGKALKRWYSGERISRNLGVEIMLYLFATRQIRDVIQFGLKERGMKVYVVVISDRDINEAEFDCVDIVDCEEMETELNEEKLKKFMEIYDINEEELEIAGKENFDLLVKEKIVLFDLNK</sequence>